<reference evidence="1 2" key="1">
    <citation type="submission" date="2021-05" db="EMBL/GenBank/DDBJ databases">
        <title>Genome Assembly of Synthetic Allotetraploid Brassica napus Reveals Homoeologous Exchanges between Subgenomes.</title>
        <authorList>
            <person name="Davis J.T."/>
        </authorList>
    </citation>
    <scope>NUCLEOTIDE SEQUENCE [LARGE SCALE GENOMIC DNA]</scope>
    <source>
        <strain evidence="2">cv. Da-Ae</strain>
        <tissue evidence="1">Seedling</tissue>
    </source>
</reference>
<protein>
    <submittedName>
        <fullName evidence="1">Uncharacterized protein</fullName>
    </submittedName>
</protein>
<sequence length="41" mass="4365">MESILNAPVASLTHSSFFLLCLEGNRSLLLLLSSLSLSLSS</sequence>
<dbReference type="Proteomes" id="UP000824890">
    <property type="component" value="Unassembled WGS sequence"/>
</dbReference>
<proteinExistence type="predicted"/>
<name>A0ABQ8E863_BRANA</name>
<accession>A0ABQ8E863</accession>
<keyword evidence="2" id="KW-1185">Reference proteome</keyword>
<evidence type="ECO:0000313" key="1">
    <source>
        <dbReference type="EMBL" id="KAH0937827.1"/>
    </source>
</evidence>
<comment type="caution">
    <text evidence="1">The sequence shown here is derived from an EMBL/GenBank/DDBJ whole genome shotgun (WGS) entry which is preliminary data.</text>
</comment>
<organism evidence="1 2">
    <name type="scientific">Brassica napus</name>
    <name type="common">Rape</name>
    <dbReference type="NCBI Taxonomy" id="3708"/>
    <lineage>
        <taxon>Eukaryota</taxon>
        <taxon>Viridiplantae</taxon>
        <taxon>Streptophyta</taxon>
        <taxon>Embryophyta</taxon>
        <taxon>Tracheophyta</taxon>
        <taxon>Spermatophyta</taxon>
        <taxon>Magnoliopsida</taxon>
        <taxon>eudicotyledons</taxon>
        <taxon>Gunneridae</taxon>
        <taxon>Pentapetalae</taxon>
        <taxon>rosids</taxon>
        <taxon>malvids</taxon>
        <taxon>Brassicales</taxon>
        <taxon>Brassicaceae</taxon>
        <taxon>Brassiceae</taxon>
        <taxon>Brassica</taxon>
    </lineage>
</organism>
<gene>
    <name evidence="1" type="ORF">HID58_005288</name>
</gene>
<evidence type="ECO:0000313" key="2">
    <source>
        <dbReference type="Proteomes" id="UP000824890"/>
    </source>
</evidence>
<dbReference type="EMBL" id="JAGKQM010000002">
    <property type="protein sequence ID" value="KAH0937827.1"/>
    <property type="molecule type" value="Genomic_DNA"/>
</dbReference>